<protein>
    <submittedName>
        <fullName evidence="1">Uncharacterized protein</fullName>
    </submittedName>
</protein>
<name>A0ABM7WEN5_9BACT</name>
<gene>
    <name evidence="1" type="ORF">DPPLL_38340</name>
</gene>
<dbReference type="EMBL" id="AP025516">
    <property type="protein sequence ID" value="BDD89469.1"/>
    <property type="molecule type" value="Genomic_DNA"/>
</dbReference>
<evidence type="ECO:0000313" key="1">
    <source>
        <dbReference type="EMBL" id="BDD89469.1"/>
    </source>
</evidence>
<evidence type="ECO:0000313" key="2">
    <source>
        <dbReference type="Proteomes" id="UP000830055"/>
    </source>
</evidence>
<accession>A0ABM7WEN5</accession>
<dbReference type="Proteomes" id="UP000830055">
    <property type="component" value="Chromosome"/>
</dbReference>
<organism evidence="1 2">
    <name type="scientific">Desulfofustis limnaeus</name>
    <dbReference type="NCBI Taxonomy" id="2740163"/>
    <lineage>
        <taxon>Bacteria</taxon>
        <taxon>Pseudomonadati</taxon>
        <taxon>Thermodesulfobacteriota</taxon>
        <taxon>Desulfobulbia</taxon>
        <taxon>Desulfobulbales</taxon>
        <taxon>Desulfocapsaceae</taxon>
        <taxon>Desulfofustis</taxon>
    </lineage>
</organism>
<reference evidence="1 2" key="1">
    <citation type="submission" date="2022-01" db="EMBL/GenBank/DDBJ databases">
        <title>Desulfofustis limnae sp. nov., a novel mesophilic sulfate-reducing bacterium isolated from marsh soil.</title>
        <authorList>
            <person name="Watanabe M."/>
            <person name="Takahashi A."/>
            <person name="Kojima H."/>
            <person name="Fukui M."/>
        </authorList>
    </citation>
    <scope>NUCLEOTIDE SEQUENCE [LARGE SCALE GENOMIC DNA]</scope>
    <source>
        <strain evidence="1 2">PPLL</strain>
    </source>
</reference>
<proteinExistence type="predicted"/>
<sequence>MLHEMMVGDERNRMEHRLTRADAWQSACESRGGVQKGNDVIGNCIHYQSEVASKNCRHGIPEEE</sequence>
<keyword evidence="2" id="KW-1185">Reference proteome</keyword>